<name>A0A0R1R1R5_9LACO</name>
<proteinExistence type="predicted"/>
<dbReference type="EMBL" id="AZFC01000015">
    <property type="protein sequence ID" value="KRL48602.1"/>
    <property type="molecule type" value="Genomic_DNA"/>
</dbReference>
<feature type="domain" description="DUF5655" evidence="1">
    <location>
        <begin position="210"/>
        <end position="316"/>
    </location>
</feature>
<protein>
    <recommendedName>
        <fullName evidence="1">DUF5655 domain-containing protein</fullName>
    </recommendedName>
</protein>
<evidence type="ECO:0000313" key="3">
    <source>
        <dbReference type="Proteomes" id="UP000051835"/>
    </source>
</evidence>
<accession>A0A0R1R1R5</accession>
<dbReference type="Pfam" id="PF18899">
    <property type="entry name" value="DUF5655"/>
    <property type="match status" value="1"/>
</dbReference>
<dbReference type="AlphaFoldDB" id="A0A0R1R1R5"/>
<dbReference type="Gene3D" id="3.40.1350.10">
    <property type="match status" value="1"/>
</dbReference>
<comment type="caution">
    <text evidence="2">The sequence shown here is derived from an EMBL/GenBank/DDBJ whole genome shotgun (WGS) entry which is preliminary data.</text>
</comment>
<gene>
    <name evidence="2" type="ORF">FD37_GL001062</name>
</gene>
<reference evidence="2 3" key="1">
    <citation type="journal article" date="2015" name="Genome Announc.">
        <title>Expanding the biotechnology potential of lactobacilli through comparative genomics of 213 strains and associated genera.</title>
        <authorList>
            <person name="Sun Z."/>
            <person name="Harris H.M."/>
            <person name="McCann A."/>
            <person name="Guo C."/>
            <person name="Argimon S."/>
            <person name="Zhang W."/>
            <person name="Yang X."/>
            <person name="Jeffery I.B."/>
            <person name="Cooney J.C."/>
            <person name="Kagawa T.F."/>
            <person name="Liu W."/>
            <person name="Song Y."/>
            <person name="Salvetti E."/>
            <person name="Wrobel A."/>
            <person name="Rasinkangas P."/>
            <person name="Parkhill J."/>
            <person name="Rea M.C."/>
            <person name="O'Sullivan O."/>
            <person name="Ritari J."/>
            <person name="Douillard F.P."/>
            <person name="Paul Ross R."/>
            <person name="Yang R."/>
            <person name="Briner A.E."/>
            <person name="Felis G.E."/>
            <person name="de Vos W.M."/>
            <person name="Barrangou R."/>
            <person name="Klaenhammer T.R."/>
            <person name="Caufield P.W."/>
            <person name="Cui Y."/>
            <person name="Zhang H."/>
            <person name="O'Toole P.W."/>
        </authorList>
    </citation>
    <scope>NUCLEOTIDE SEQUENCE [LARGE SCALE GENOMIC DNA]</scope>
    <source>
        <strain evidence="2 3">DSM 15429</strain>
    </source>
</reference>
<sequence length="319" mass="37020">MKLYQLKMNEAGQKVGLNEMTAVGFNKERQLQNIIEANLALTMDIDFIASEFTVGKYRMDTIGYDRDMRAFVIIEYKRTQRYSVIDQGTAYLNTLINHKADFVLAYNEKFNERRRTNDFDWTQTRVAFIAQKFDEYQRDAASNPDLPIELYTADCFANGVVSLNKLEKTNNVPRNANNVGNDNMELSKNDAVKVKDIKELTPIKESDLVGKGSDSVQELYEKIKETLLDWDANFEIKATKVYIGFRLNRHNVVDLLPQKRKLKIWINLDKGELDDPEGLFRDVSDTGHWGNGAYELSIVNDERLEYIMSLIKQSWRKRK</sequence>
<dbReference type="InterPro" id="IPR043714">
    <property type="entry name" value="DUF5655"/>
</dbReference>
<dbReference type="Proteomes" id="UP000051835">
    <property type="component" value="Unassembled WGS sequence"/>
</dbReference>
<dbReference type="RefSeq" id="WP_056963690.1">
    <property type="nucleotide sequence ID" value="NZ_AZFC01000015.1"/>
</dbReference>
<dbReference type="GO" id="GO:0003676">
    <property type="term" value="F:nucleic acid binding"/>
    <property type="evidence" value="ECO:0007669"/>
    <property type="project" value="InterPro"/>
</dbReference>
<evidence type="ECO:0000259" key="1">
    <source>
        <dbReference type="Pfam" id="PF18899"/>
    </source>
</evidence>
<dbReference type="InterPro" id="IPR011856">
    <property type="entry name" value="tRNA_endonuc-like_dom_sf"/>
</dbReference>
<dbReference type="PATRIC" id="fig|1423805.4.peg.1090"/>
<organism evidence="2 3">
    <name type="scientific">Levilactobacillus spicheri DSM 15429</name>
    <dbReference type="NCBI Taxonomy" id="1423805"/>
    <lineage>
        <taxon>Bacteria</taxon>
        <taxon>Bacillati</taxon>
        <taxon>Bacillota</taxon>
        <taxon>Bacilli</taxon>
        <taxon>Lactobacillales</taxon>
        <taxon>Lactobacillaceae</taxon>
        <taxon>Levilactobacillus</taxon>
    </lineage>
</organism>
<evidence type="ECO:0000313" key="2">
    <source>
        <dbReference type="EMBL" id="KRL48602.1"/>
    </source>
</evidence>